<feature type="transmembrane region" description="Helical" evidence="4">
    <location>
        <begin position="86"/>
        <end position="105"/>
    </location>
</feature>
<dbReference type="PANTHER" id="PTHR42693:SF53">
    <property type="entry name" value="ENDO-4-O-SULFATASE"/>
    <property type="match status" value="1"/>
</dbReference>
<reference evidence="6 7" key="1">
    <citation type="submission" date="2023-02" db="EMBL/GenBank/DDBJ databases">
        <title>Genome sequence of Lentisphaera profundi SAORIC-696.</title>
        <authorList>
            <person name="Kim e."/>
            <person name="Cho J.-C."/>
            <person name="Choi A."/>
            <person name="Kang I."/>
        </authorList>
    </citation>
    <scope>NUCLEOTIDE SEQUENCE [LARGE SCALE GENOMIC DNA]</scope>
    <source>
        <strain evidence="6 7">SAORIC-696</strain>
    </source>
</reference>
<comment type="similarity">
    <text evidence="1">Belongs to the sulfatase family.</text>
</comment>
<feature type="region of interest" description="Disordered" evidence="3">
    <location>
        <begin position="1"/>
        <end position="30"/>
    </location>
</feature>
<dbReference type="Gene3D" id="3.40.720.10">
    <property type="entry name" value="Alkaline Phosphatase, subunit A"/>
    <property type="match status" value="2"/>
</dbReference>
<feature type="compositionally biased region" description="Polar residues" evidence="3">
    <location>
        <begin position="116"/>
        <end position="126"/>
    </location>
</feature>
<evidence type="ECO:0000256" key="4">
    <source>
        <dbReference type="SAM" id="Phobius"/>
    </source>
</evidence>
<dbReference type="Pfam" id="PF00884">
    <property type="entry name" value="Sulfatase"/>
    <property type="match status" value="1"/>
</dbReference>
<dbReference type="SUPFAM" id="SSF53649">
    <property type="entry name" value="Alkaline phosphatase-like"/>
    <property type="match status" value="1"/>
</dbReference>
<evidence type="ECO:0000256" key="2">
    <source>
        <dbReference type="ARBA" id="ARBA00022801"/>
    </source>
</evidence>
<feature type="region of interest" description="Disordered" evidence="3">
    <location>
        <begin position="45"/>
        <end position="79"/>
    </location>
</feature>
<feature type="domain" description="Sulfatase N-terminal" evidence="5">
    <location>
        <begin position="168"/>
        <end position="270"/>
    </location>
</feature>
<dbReference type="InterPro" id="IPR017850">
    <property type="entry name" value="Alkaline_phosphatase_core_sf"/>
</dbReference>
<dbReference type="RefSeq" id="WP_274150563.1">
    <property type="nucleotide sequence ID" value="NZ_CP117811.1"/>
</dbReference>
<evidence type="ECO:0000259" key="5">
    <source>
        <dbReference type="Pfam" id="PF00884"/>
    </source>
</evidence>
<keyword evidence="2" id="KW-0378">Hydrolase</keyword>
<feature type="compositionally biased region" description="Basic residues" evidence="3">
    <location>
        <begin position="56"/>
        <end position="79"/>
    </location>
</feature>
<feature type="region of interest" description="Disordered" evidence="3">
    <location>
        <begin position="116"/>
        <end position="141"/>
    </location>
</feature>
<dbReference type="InterPro" id="IPR050738">
    <property type="entry name" value="Sulfatase"/>
</dbReference>
<feature type="compositionally biased region" description="Basic and acidic residues" evidence="3">
    <location>
        <begin position="127"/>
        <end position="137"/>
    </location>
</feature>
<evidence type="ECO:0000313" key="7">
    <source>
        <dbReference type="Proteomes" id="UP001214250"/>
    </source>
</evidence>
<evidence type="ECO:0000313" key="6">
    <source>
        <dbReference type="EMBL" id="WDE96498.1"/>
    </source>
</evidence>
<dbReference type="InterPro" id="IPR000917">
    <property type="entry name" value="Sulfatase_N"/>
</dbReference>
<sequence>MLNQLLGKGETGCVAESEQDPDGDTPSLEDVFSAGNSEELELAEPDYEPVNEPVKKAPKKARIKSKKVKSRSTRVVRQQKKSSKSIPIIATILLLGLGLGGWFIWQNYSSFQKQGLSENAGTSNEQDSSKTESKKSLSESVNEAEMVSSQALIPRLETPAYIPKVARPNIVFVCAEGISTDWLRAYKGKEATPNIERLAENGLLFKTAWMQPEAASTHASILSGQYPFRHGIYNQASSTGDFTPEKTWTARLAAKGWQCAFFGRWPFDNRLSSESFGFKVQENQPSSFMNFLSDNSAKPLVMYVNYPLNMTKGFAASVKDLDTFVGQLQLNLINKRLYKKTIFIFTADGASHQPGEFNFVSSKRPSGVKAPGEVRNNSKRVSNLGVAAPLIISAPFLIPKNGFYTRDLVDSSDFFSTMKDLCGLRISNHKIDGRSFVQTLSGDLNPLEKRSWIFSQSRNEKMIRDWSYIYYNDKKYYGLKYDPLQSHNLDKIRHNDKVAPGAKDRLKMLMKRIGS</sequence>
<protein>
    <submittedName>
        <fullName evidence="6">Sulfatase-like hydrolase/transferase</fullName>
    </submittedName>
</protein>
<evidence type="ECO:0000256" key="3">
    <source>
        <dbReference type="SAM" id="MobiDB-lite"/>
    </source>
</evidence>
<organism evidence="6 7">
    <name type="scientific">Lentisphaera profundi</name>
    <dbReference type="NCBI Taxonomy" id="1658616"/>
    <lineage>
        <taxon>Bacteria</taxon>
        <taxon>Pseudomonadati</taxon>
        <taxon>Lentisphaerota</taxon>
        <taxon>Lentisphaeria</taxon>
        <taxon>Lentisphaerales</taxon>
        <taxon>Lentisphaeraceae</taxon>
        <taxon>Lentisphaera</taxon>
    </lineage>
</organism>
<gene>
    <name evidence="6" type="ORF">PQO03_00775</name>
</gene>
<proteinExistence type="inferred from homology"/>
<evidence type="ECO:0000256" key="1">
    <source>
        <dbReference type="ARBA" id="ARBA00008779"/>
    </source>
</evidence>
<keyword evidence="4" id="KW-0812">Transmembrane</keyword>
<dbReference type="Proteomes" id="UP001214250">
    <property type="component" value="Chromosome 1"/>
</dbReference>
<keyword evidence="4" id="KW-0472">Membrane</keyword>
<keyword evidence="4" id="KW-1133">Transmembrane helix</keyword>
<dbReference type="EMBL" id="CP117811">
    <property type="protein sequence ID" value="WDE96498.1"/>
    <property type="molecule type" value="Genomic_DNA"/>
</dbReference>
<name>A0ABY7VQM2_9BACT</name>
<dbReference type="PANTHER" id="PTHR42693">
    <property type="entry name" value="ARYLSULFATASE FAMILY MEMBER"/>
    <property type="match status" value="1"/>
</dbReference>
<keyword evidence="7" id="KW-1185">Reference proteome</keyword>
<accession>A0ABY7VQM2</accession>